<dbReference type="GO" id="GO:1990904">
    <property type="term" value="C:ribonucleoprotein complex"/>
    <property type="evidence" value="ECO:0007669"/>
    <property type="project" value="UniProtKB-KW"/>
</dbReference>
<name>A0A2I0X448_9ASPA</name>
<keyword evidence="5" id="KW-0687">Ribonucleoprotein</keyword>
<organism evidence="5 6">
    <name type="scientific">Dendrobium catenatum</name>
    <dbReference type="NCBI Taxonomy" id="906689"/>
    <lineage>
        <taxon>Eukaryota</taxon>
        <taxon>Viridiplantae</taxon>
        <taxon>Streptophyta</taxon>
        <taxon>Embryophyta</taxon>
        <taxon>Tracheophyta</taxon>
        <taxon>Spermatophyta</taxon>
        <taxon>Magnoliopsida</taxon>
        <taxon>Liliopsida</taxon>
        <taxon>Asparagales</taxon>
        <taxon>Orchidaceae</taxon>
        <taxon>Epidendroideae</taxon>
        <taxon>Malaxideae</taxon>
        <taxon>Dendrobiinae</taxon>
        <taxon>Dendrobium</taxon>
    </lineage>
</organism>
<keyword evidence="6" id="KW-1185">Reference proteome</keyword>
<evidence type="ECO:0000259" key="4">
    <source>
        <dbReference type="PROSITE" id="PS50102"/>
    </source>
</evidence>
<keyword evidence="1 2" id="KW-0694">RNA-binding</keyword>
<dbReference type="PROSITE" id="PS50102">
    <property type="entry name" value="RRM"/>
    <property type="match status" value="2"/>
</dbReference>
<evidence type="ECO:0000256" key="3">
    <source>
        <dbReference type="SAM" id="MobiDB-lite"/>
    </source>
</evidence>
<reference evidence="5 6" key="1">
    <citation type="journal article" date="2016" name="Sci. Rep.">
        <title>The Dendrobium catenatum Lindl. genome sequence provides insights into polysaccharide synthase, floral development and adaptive evolution.</title>
        <authorList>
            <person name="Zhang G.Q."/>
            <person name="Xu Q."/>
            <person name="Bian C."/>
            <person name="Tsai W.C."/>
            <person name="Yeh C.M."/>
            <person name="Liu K.W."/>
            <person name="Yoshida K."/>
            <person name="Zhang L.S."/>
            <person name="Chang S.B."/>
            <person name="Chen F."/>
            <person name="Shi Y."/>
            <person name="Su Y.Y."/>
            <person name="Zhang Y.Q."/>
            <person name="Chen L.J."/>
            <person name="Yin Y."/>
            <person name="Lin M."/>
            <person name="Huang H."/>
            <person name="Deng H."/>
            <person name="Wang Z.W."/>
            <person name="Zhu S.L."/>
            <person name="Zhao X."/>
            <person name="Deng C."/>
            <person name="Niu S.C."/>
            <person name="Huang J."/>
            <person name="Wang M."/>
            <person name="Liu G.H."/>
            <person name="Yang H.J."/>
            <person name="Xiao X.J."/>
            <person name="Hsiao Y.Y."/>
            <person name="Wu W.L."/>
            <person name="Chen Y.Y."/>
            <person name="Mitsuda N."/>
            <person name="Ohme-Takagi M."/>
            <person name="Luo Y.B."/>
            <person name="Van de Peer Y."/>
            <person name="Liu Z.J."/>
        </authorList>
    </citation>
    <scope>NUCLEOTIDE SEQUENCE [LARGE SCALE GENOMIC DNA]</scope>
    <source>
        <tissue evidence="5">The whole plant</tissue>
    </source>
</reference>
<dbReference type="Pfam" id="PF00076">
    <property type="entry name" value="RRM_1"/>
    <property type="match status" value="2"/>
</dbReference>
<evidence type="ECO:0000256" key="1">
    <source>
        <dbReference type="ARBA" id="ARBA00022884"/>
    </source>
</evidence>
<dbReference type="GO" id="GO:0005634">
    <property type="term" value="C:nucleus"/>
    <property type="evidence" value="ECO:0007669"/>
    <property type="project" value="TreeGrafter"/>
</dbReference>
<dbReference type="EMBL" id="KZ502164">
    <property type="protein sequence ID" value="PKU82698.1"/>
    <property type="molecule type" value="Genomic_DNA"/>
</dbReference>
<reference evidence="5 6" key="2">
    <citation type="journal article" date="2017" name="Nature">
        <title>The Apostasia genome and the evolution of orchids.</title>
        <authorList>
            <person name="Zhang G.Q."/>
            <person name="Liu K.W."/>
            <person name="Li Z."/>
            <person name="Lohaus R."/>
            <person name="Hsiao Y.Y."/>
            <person name="Niu S.C."/>
            <person name="Wang J.Y."/>
            <person name="Lin Y.C."/>
            <person name="Xu Q."/>
            <person name="Chen L.J."/>
            <person name="Yoshida K."/>
            <person name="Fujiwara S."/>
            <person name="Wang Z.W."/>
            <person name="Zhang Y.Q."/>
            <person name="Mitsuda N."/>
            <person name="Wang M."/>
            <person name="Liu G.H."/>
            <person name="Pecoraro L."/>
            <person name="Huang H.X."/>
            <person name="Xiao X.J."/>
            <person name="Lin M."/>
            <person name="Wu X.Y."/>
            <person name="Wu W.L."/>
            <person name="Chen Y.Y."/>
            <person name="Chang S.B."/>
            <person name="Sakamoto S."/>
            <person name="Ohme-Takagi M."/>
            <person name="Yagi M."/>
            <person name="Zeng S.J."/>
            <person name="Shen C.Y."/>
            <person name="Yeh C.M."/>
            <person name="Luo Y.B."/>
            <person name="Tsai W.C."/>
            <person name="Van de Peer Y."/>
            <person name="Liu Z.J."/>
        </authorList>
    </citation>
    <scope>NUCLEOTIDE SEQUENCE [LARGE SCALE GENOMIC DNA]</scope>
    <source>
        <tissue evidence="5">The whole plant</tissue>
    </source>
</reference>
<protein>
    <submittedName>
        <fullName evidence="5">Heterogeneous nuclear ribonucleoprotein 1</fullName>
    </submittedName>
</protein>
<dbReference type="SMART" id="SM00360">
    <property type="entry name" value="RRM"/>
    <property type="match status" value="2"/>
</dbReference>
<dbReference type="GO" id="GO:0003723">
    <property type="term" value="F:RNA binding"/>
    <property type="evidence" value="ECO:0007669"/>
    <property type="project" value="UniProtKB-UniRule"/>
</dbReference>
<dbReference type="PANTHER" id="PTHR48024">
    <property type="entry name" value="GEO13361P1-RELATED"/>
    <property type="match status" value="1"/>
</dbReference>
<dbReference type="SUPFAM" id="SSF54928">
    <property type="entry name" value="RNA-binding domain, RBD"/>
    <property type="match status" value="2"/>
</dbReference>
<evidence type="ECO:0000313" key="6">
    <source>
        <dbReference type="Proteomes" id="UP000233837"/>
    </source>
</evidence>
<dbReference type="Proteomes" id="UP000233837">
    <property type="component" value="Unassembled WGS sequence"/>
</dbReference>
<sequence>MAPRRKSSTHDGEPSNIRSANQQLQSLLTNLHKDDLVDILVGLAMKVPQAAQGIRGAARPTAAHRKLLVHGFGEKTTSQSLGYAFSSYGEVEDAYVDDDITTGKSHCLGFVTFKSLESVKKALIKRRTRVDGLLAYQQPIPEAEIANLNTDPRKLFVKHISSDITTEMFRRFFEKYGEIKKGSVVYDKSSRKSAGFGYVTFKTVEAARAAITDPDKILGGNRISVEIKKFKKKEKEVQEESVTYAPHVHSSSYAIAPQHYGLQSQVPHPHFSGYEPYGNPLPYQPPTKANQPHFSGDEPYGIPQAYQPPTEAYQPHFSGDEPYGIPQAYQPPTEAYQPHFSGDEPYGIPQAYQPPTGANSPQTGAYRGYPSPTGVIQPPTRSNSPQSGAFRGYPSPFGAIQPPTRSNSPQTGAYRGYPSPTGANQPATGAYSPRIGAYRGYPSLTGENQPPTGAYPTYSPPTGAYPPATGAYRAYPPSTGANQPPIGAYPPATGANQPRIEAYLPATGAYQSRTGSYRAYPPSTGAYQRPT</sequence>
<dbReference type="STRING" id="906689.A0A2I0X448"/>
<accession>A0A2I0X448</accession>
<evidence type="ECO:0000256" key="2">
    <source>
        <dbReference type="PROSITE-ProRule" id="PRU00176"/>
    </source>
</evidence>
<feature type="domain" description="RRM" evidence="4">
    <location>
        <begin position="153"/>
        <end position="230"/>
    </location>
</feature>
<dbReference type="PANTHER" id="PTHR48024:SF56">
    <property type="entry name" value="HETEROGENEOUS NUCLEAR RIBONUCLEOPROTEIN A0"/>
    <property type="match status" value="1"/>
</dbReference>
<dbReference type="AlphaFoldDB" id="A0A2I0X448"/>
<feature type="region of interest" description="Disordered" evidence="3">
    <location>
        <begin position="282"/>
        <end position="496"/>
    </location>
</feature>
<dbReference type="InterPro" id="IPR035979">
    <property type="entry name" value="RBD_domain_sf"/>
</dbReference>
<feature type="compositionally biased region" description="Low complexity" evidence="3">
    <location>
        <begin position="454"/>
        <end position="472"/>
    </location>
</feature>
<evidence type="ECO:0000313" key="5">
    <source>
        <dbReference type="EMBL" id="PKU82698.1"/>
    </source>
</evidence>
<dbReference type="InterPro" id="IPR050886">
    <property type="entry name" value="RNA-binding_reg"/>
</dbReference>
<dbReference type="Gene3D" id="3.30.70.330">
    <property type="match status" value="2"/>
</dbReference>
<dbReference type="InterPro" id="IPR000504">
    <property type="entry name" value="RRM_dom"/>
</dbReference>
<gene>
    <name evidence="5" type="primary">RNP1</name>
    <name evidence="5" type="ORF">MA16_Dca020277</name>
</gene>
<feature type="domain" description="RRM" evidence="4">
    <location>
        <begin position="65"/>
        <end position="162"/>
    </location>
</feature>
<dbReference type="InterPro" id="IPR012677">
    <property type="entry name" value="Nucleotide-bd_a/b_plait_sf"/>
</dbReference>
<proteinExistence type="predicted"/>